<evidence type="ECO:0000313" key="2">
    <source>
        <dbReference type="Proteomes" id="UP000004509"/>
    </source>
</evidence>
<dbReference type="STRING" id="596324.TREVI0001_0491"/>
<name>C8PM79_9SPIR</name>
<dbReference type="AlphaFoldDB" id="C8PM79"/>
<gene>
    <name evidence="1" type="ORF">TREVI0001_0491</name>
</gene>
<proteinExistence type="predicted"/>
<sequence length="60" mass="6860">MVIAQNDILSHVYILQGKAVIHREVTPENVKHGSTEVRRAEKPYRKTAKADRLAIPFILH</sequence>
<dbReference type="EMBL" id="ACYH01000011">
    <property type="protein sequence ID" value="EEV21296.1"/>
    <property type="molecule type" value="Genomic_DNA"/>
</dbReference>
<comment type="caution">
    <text evidence="1">The sequence shown here is derived from an EMBL/GenBank/DDBJ whole genome shotgun (WGS) entry which is preliminary data.</text>
</comment>
<accession>C8PM79</accession>
<evidence type="ECO:0000313" key="1">
    <source>
        <dbReference type="EMBL" id="EEV21296.1"/>
    </source>
</evidence>
<organism evidence="1 2">
    <name type="scientific">Treponema vincentii ATCC 35580</name>
    <dbReference type="NCBI Taxonomy" id="596324"/>
    <lineage>
        <taxon>Bacteria</taxon>
        <taxon>Pseudomonadati</taxon>
        <taxon>Spirochaetota</taxon>
        <taxon>Spirochaetia</taxon>
        <taxon>Spirochaetales</taxon>
        <taxon>Treponemataceae</taxon>
        <taxon>Treponema</taxon>
    </lineage>
</organism>
<protein>
    <submittedName>
        <fullName evidence="1">Uncharacterized protein</fullName>
    </submittedName>
</protein>
<dbReference type="Proteomes" id="UP000004509">
    <property type="component" value="Unassembled WGS sequence"/>
</dbReference>
<reference evidence="1 2" key="1">
    <citation type="submission" date="2009-07" db="EMBL/GenBank/DDBJ databases">
        <authorList>
            <person name="Madupu R."/>
            <person name="Sebastian Y."/>
            <person name="Durkin A.S."/>
            <person name="Torralba M."/>
            <person name="Methe B."/>
            <person name="Sutton G.G."/>
            <person name="Strausberg R.L."/>
            <person name="Nelson K.E."/>
        </authorList>
    </citation>
    <scope>NUCLEOTIDE SEQUENCE [LARGE SCALE GENOMIC DNA]</scope>
    <source>
        <strain evidence="1 2">ATCC 35580</strain>
    </source>
</reference>